<feature type="domain" description="Siphovirus-type tail component RIFT-related" evidence="1">
    <location>
        <begin position="27"/>
        <end position="90"/>
    </location>
</feature>
<protein>
    <recommendedName>
        <fullName evidence="4">Phage tail protein</fullName>
    </recommendedName>
</protein>
<dbReference type="Pfam" id="PF22768">
    <property type="entry name" value="SPP1_Dit"/>
    <property type="match status" value="1"/>
</dbReference>
<dbReference type="Pfam" id="PF05709">
    <property type="entry name" value="Sipho_tail"/>
    <property type="match status" value="1"/>
</dbReference>
<dbReference type="InterPro" id="IPR008841">
    <property type="entry name" value="Siphovirus-type_tail_N"/>
</dbReference>
<dbReference type="Gene3D" id="2.40.30.200">
    <property type="match status" value="1"/>
</dbReference>
<accession>A0A645CFN0</accession>
<evidence type="ECO:0000259" key="2">
    <source>
        <dbReference type="Pfam" id="PF22768"/>
    </source>
</evidence>
<sequence>MIMRLVKDNITYFMPPLSSLERKEFSTRGKSQDKGLQHGGILTGDSKISSRTIGVEVIIMGENQLDYQSQVDELMRYAYRRDQRLYVTDTRYVNVACLTKYQENYYKGYYGERGTIDLTFLALDPFFYENTQIFEQIITSSPAKFTINNPTNIDSPVTVTIVPTEANLSMELKNLTDGGRVFSYSDPNLTAGKTLTINAETGTVELDGDNTINNFTGTFLSVLFGDNVFQYTGGKCVITISFPKRWL</sequence>
<dbReference type="EMBL" id="VSSQ01026831">
    <property type="protein sequence ID" value="MPM75744.1"/>
    <property type="molecule type" value="Genomic_DNA"/>
</dbReference>
<organism evidence="3">
    <name type="scientific">bioreactor metagenome</name>
    <dbReference type="NCBI Taxonomy" id="1076179"/>
    <lineage>
        <taxon>unclassified sequences</taxon>
        <taxon>metagenomes</taxon>
        <taxon>ecological metagenomes</taxon>
    </lineage>
</organism>
<evidence type="ECO:0000313" key="3">
    <source>
        <dbReference type="EMBL" id="MPM75744.1"/>
    </source>
</evidence>
<proteinExistence type="predicted"/>
<reference evidence="3" key="1">
    <citation type="submission" date="2019-08" db="EMBL/GenBank/DDBJ databases">
        <authorList>
            <person name="Kucharzyk K."/>
            <person name="Murdoch R.W."/>
            <person name="Higgins S."/>
            <person name="Loffler F."/>
        </authorList>
    </citation>
    <scope>NUCLEOTIDE SEQUENCE</scope>
</reference>
<evidence type="ECO:0000259" key="1">
    <source>
        <dbReference type="Pfam" id="PF05709"/>
    </source>
</evidence>
<comment type="caution">
    <text evidence="3">The sequence shown here is derived from an EMBL/GenBank/DDBJ whole genome shotgun (WGS) entry which is preliminary data.</text>
</comment>
<dbReference type="InterPro" id="IPR054738">
    <property type="entry name" value="Siphovirus-type_tail_C"/>
</dbReference>
<dbReference type="AlphaFoldDB" id="A0A645CFN0"/>
<name>A0A645CFN0_9ZZZZ</name>
<feature type="domain" description="Siphovirus-type tail component C-terminal" evidence="2">
    <location>
        <begin position="152"/>
        <end position="246"/>
    </location>
</feature>
<evidence type="ECO:0008006" key="4">
    <source>
        <dbReference type="Google" id="ProtNLM"/>
    </source>
</evidence>
<gene>
    <name evidence="3" type="ORF">SDC9_122738</name>
</gene>